<reference evidence="6 7" key="1">
    <citation type="submission" date="2025-05" db="UniProtKB">
        <authorList>
            <consortium name="RefSeq"/>
        </authorList>
    </citation>
    <scope>IDENTIFICATION</scope>
</reference>
<dbReference type="SMART" id="SM00125">
    <property type="entry name" value="IL1"/>
    <property type="match status" value="1"/>
</dbReference>
<evidence type="ECO:0000313" key="6">
    <source>
        <dbReference type="RefSeq" id="XP_020667991.2"/>
    </source>
</evidence>
<evidence type="ECO:0000256" key="1">
    <source>
        <dbReference type="ARBA" id="ARBA00004613"/>
    </source>
</evidence>
<dbReference type="GO" id="GO:0002437">
    <property type="term" value="P:inflammatory response to antigenic stimulus"/>
    <property type="evidence" value="ECO:0007669"/>
    <property type="project" value="TreeGrafter"/>
</dbReference>
<dbReference type="GO" id="GO:0005149">
    <property type="term" value="F:interleukin-1 receptor binding"/>
    <property type="evidence" value="ECO:0007669"/>
    <property type="project" value="UniProtKB-UniRule"/>
</dbReference>
<dbReference type="OrthoDB" id="9442925at2759"/>
<dbReference type="GO" id="GO:0005615">
    <property type="term" value="C:extracellular space"/>
    <property type="evidence" value="ECO:0007669"/>
    <property type="project" value="InterPro"/>
</dbReference>
<dbReference type="RefSeq" id="XP_020667991.2">
    <property type="nucleotide sequence ID" value="XM_020812332.2"/>
</dbReference>
<dbReference type="GO" id="GO:0019221">
    <property type="term" value="P:cytokine-mediated signaling pathway"/>
    <property type="evidence" value="ECO:0007669"/>
    <property type="project" value="TreeGrafter"/>
</dbReference>
<evidence type="ECO:0000313" key="5">
    <source>
        <dbReference type="Proteomes" id="UP001652642"/>
    </source>
</evidence>
<dbReference type="InterPro" id="IPR008996">
    <property type="entry name" value="IL1/FGF"/>
</dbReference>
<evidence type="ECO:0000313" key="7">
    <source>
        <dbReference type="RefSeq" id="XP_020667992.2"/>
    </source>
</evidence>
<dbReference type="Pfam" id="PF00340">
    <property type="entry name" value="IL1"/>
    <property type="match status" value="1"/>
</dbReference>
<dbReference type="GO" id="GO:0005125">
    <property type="term" value="F:cytokine activity"/>
    <property type="evidence" value="ECO:0007669"/>
    <property type="project" value="UniProtKB-UniRule"/>
</dbReference>
<dbReference type="GeneID" id="110089345"/>
<evidence type="ECO:0000256" key="2">
    <source>
        <dbReference type="ARBA" id="ARBA00010448"/>
    </source>
</evidence>
<dbReference type="Gene3D" id="2.80.10.50">
    <property type="match status" value="1"/>
</dbReference>
<comment type="subcellular location">
    <subcellularLocation>
        <location evidence="1 4">Secreted</location>
    </subcellularLocation>
</comment>
<dbReference type="AlphaFoldDB" id="A0A6J0V510"/>
<dbReference type="PANTHER" id="PTHR10078">
    <property type="entry name" value="INTERLEUKIN-1 FAMILY MEMBER"/>
    <property type="match status" value="1"/>
</dbReference>
<dbReference type="PRINTS" id="PR01359">
    <property type="entry name" value="INTRLEUKIN1B"/>
</dbReference>
<accession>A0A6J0V510</accession>
<gene>
    <name evidence="6 7" type="primary">LOC110089345</name>
</gene>
<organism evidence="5 6">
    <name type="scientific">Pogona vitticeps</name>
    <name type="common">central bearded dragon</name>
    <dbReference type="NCBI Taxonomy" id="103695"/>
    <lineage>
        <taxon>Eukaryota</taxon>
        <taxon>Metazoa</taxon>
        <taxon>Chordata</taxon>
        <taxon>Craniata</taxon>
        <taxon>Vertebrata</taxon>
        <taxon>Euteleostomi</taxon>
        <taxon>Lepidosauria</taxon>
        <taxon>Squamata</taxon>
        <taxon>Bifurcata</taxon>
        <taxon>Unidentata</taxon>
        <taxon>Episquamata</taxon>
        <taxon>Toxicofera</taxon>
        <taxon>Iguania</taxon>
        <taxon>Acrodonta</taxon>
        <taxon>Agamidae</taxon>
        <taxon>Amphibolurinae</taxon>
        <taxon>Pogona</taxon>
    </lineage>
</organism>
<keyword evidence="5" id="KW-1185">Reference proteome</keyword>
<name>A0A6J0V510_9SAUR</name>
<keyword evidence="3 4" id="KW-0964">Secreted</keyword>
<dbReference type="PANTHER" id="PTHR10078:SF28">
    <property type="entry name" value="INTERLEUKIN-1 RECEPTOR ANTAGONIST PROTEIN"/>
    <property type="match status" value="1"/>
</dbReference>
<dbReference type="KEGG" id="pvt:110089345"/>
<dbReference type="RefSeq" id="XP_020667992.2">
    <property type="nucleotide sequence ID" value="XM_020812333.2"/>
</dbReference>
<protein>
    <recommendedName>
        <fullName evidence="4">Interleukin-1</fullName>
    </recommendedName>
</protein>
<evidence type="ECO:0000256" key="4">
    <source>
        <dbReference type="RuleBase" id="RU003753"/>
    </source>
</evidence>
<evidence type="ECO:0000256" key="3">
    <source>
        <dbReference type="ARBA" id="ARBA00022525"/>
    </source>
</evidence>
<proteinExistence type="inferred from homology"/>
<dbReference type="PRINTS" id="PR00264">
    <property type="entry name" value="INTERLEUKIN1"/>
</dbReference>
<dbReference type="GO" id="GO:0071222">
    <property type="term" value="P:cellular response to lipopolysaccharide"/>
    <property type="evidence" value="ECO:0007669"/>
    <property type="project" value="TreeGrafter"/>
</dbReference>
<dbReference type="Proteomes" id="UP001652642">
    <property type="component" value="Chromosome 8"/>
</dbReference>
<comment type="similarity">
    <text evidence="2 4">Belongs to the IL-1 family.</text>
</comment>
<sequence>MEKIDVPVMMKSKTNAAQKLADLFDHFEKPVIPVQEGLKKPWLFRIWDTNQKFFVLLNQTLVAAPQDSNSTKFEPALMAVVPNKATKQPDEQTYPIFLGLKDGNHVLSCIESGGQPQLQLAEENAMDLYNKNQEFKNFTFFCHTSESTCSFESSAFLNWYISASTEANKPIGLSHKGGREITTFYFEKEE</sequence>
<dbReference type="SUPFAM" id="SSF50353">
    <property type="entry name" value="Cytokine"/>
    <property type="match status" value="1"/>
</dbReference>
<dbReference type="InterPro" id="IPR000975">
    <property type="entry name" value="IL-1_fam"/>
</dbReference>
<dbReference type="GO" id="GO:0010628">
    <property type="term" value="P:positive regulation of gene expression"/>
    <property type="evidence" value="ECO:0007669"/>
    <property type="project" value="TreeGrafter"/>
</dbReference>